<dbReference type="AlphaFoldDB" id="A0A1X2GUJ2"/>
<feature type="chain" id="PRO_5013140672" description="Membrane anchor Opy2 N-terminal domain-containing protein" evidence="3">
    <location>
        <begin position="19"/>
        <end position="362"/>
    </location>
</feature>
<feature type="signal peptide" evidence="3">
    <location>
        <begin position="1"/>
        <end position="18"/>
    </location>
</feature>
<evidence type="ECO:0000256" key="1">
    <source>
        <dbReference type="SAM" id="MobiDB-lite"/>
    </source>
</evidence>
<accession>A0A1X2GUJ2</accession>
<evidence type="ECO:0000256" key="2">
    <source>
        <dbReference type="SAM" id="Phobius"/>
    </source>
</evidence>
<dbReference type="EMBL" id="MCGT01000003">
    <property type="protein sequence ID" value="ORX61683.1"/>
    <property type="molecule type" value="Genomic_DNA"/>
</dbReference>
<comment type="caution">
    <text evidence="4">The sequence shown here is derived from an EMBL/GenBank/DDBJ whole genome shotgun (WGS) entry which is preliminary data.</text>
</comment>
<keyword evidence="2" id="KW-0472">Membrane</keyword>
<reference evidence="4 5" key="1">
    <citation type="submission" date="2016-07" db="EMBL/GenBank/DDBJ databases">
        <title>Pervasive Adenine N6-methylation of Active Genes in Fungi.</title>
        <authorList>
            <consortium name="DOE Joint Genome Institute"/>
            <person name="Mondo S.J."/>
            <person name="Dannebaum R.O."/>
            <person name="Kuo R.C."/>
            <person name="Labutti K."/>
            <person name="Haridas S."/>
            <person name="Kuo A."/>
            <person name="Salamov A."/>
            <person name="Ahrendt S.R."/>
            <person name="Lipzen A."/>
            <person name="Sullivan W."/>
            <person name="Andreopoulos W.B."/>
            <person name="Clum A."/>
            <person name="Lindquist E."/>
            <person name="Daum C."/>
            <person name="Ramamoorthy G.K."/>
            <person name="Gryganskyi A."/>
            <person name="Culley D."/>
            <person name="Magnuson J.K."/>
            <person name="James T.Y."/>
            <person name="O'Malley M.A."/>
            <person name="Stajich J.E."/>
            <person name="Spatafora J.W."/>
            <person name="Visel A."/>
            <person name="Grigoriev I.V."/>
        </authorList>
    </citation>
    <scope>NUCLEOTIDE SEQUENCE [LARGE SCALE GENOMIC DNA]</scope>
    <source>
        <strain evidence="4 5">NRRL 3301</strain>
    </source>
</reference>
<feature type="region of interest" description="Disordered" evidence="1">
    <location>
        <begin position="176"/>
        <end position="229"/>
    </location>
</feature>
<feature type="compositionally biased region" description="Polar residues" evidence="1">
    <location>
        <begin position="340"/>
        <end position="351"/>
    </location>
</feature>
<dbReference type="Proteomes" id="UP000242146">
    <property type="component" value="Unassembled WGS sequence"/>
</dbReference>
<gene>
    <name evidence="4" type="ORF">DM01DRAFT_1332274</name>
</gene>
<feature type="compositionally biased region" description="Low complexity" evidence="1">
    <location>
        <begin position="191"/>
        <end position="200"/>
    </location>
</feature>
<name>A0A1X2GUJ2_9FUNG</name>
<feature type="region of interest" description="Disordered" evidence="1">
    <location>
        <begin position="296"/>
        <end position="362"/>
    </location>
</feature>
<keyword evidence="2" id="KW-1133">Transmembrane helix</keyword>
<proteinExistence type="predicted"/>
<keyword evidence="3" id="KW-0732">Signal</keyword>
<keyword evidence="2" id="KW-0812">Transmembrane</keyword>
<sequence length="362" mass="38433">MTQPMAFGLLLLAPAILAQNPSTSCAPSQCTATCQPGCTSEQVCILGTMTNCGQCPASKCVDRNSVGLGGDNGSSNSQGTDNSSLIGGLVGGLLGAGLIAALLGLCIYKYRKNRKRSLPIAFQATTRSMASMQPPPSFGPSVIRDRPMSSSTRASAAPSITSGVIPIAYIPPSHEFESHPVTATPLPPQQPSQLRQSLTQITPENPFADPRHSQYSVDDEDDERSQTNAASIQSVQFTRARAQIVRVNTVRDLQRNNSVRTILTKTDEEPVTRSNSIQTHTTSHRIDSNLIDPAMPALDTVASPSDPTAANPSPSTDAQNPFQDQFYSADEHNDAPPSSRPVTNHSISSTVGDGEITVLWHG</sequence>
<organism evidence="4 5">
    <name type="scientific">Hesseltinella vesiculosa</name>
    <dbReference type="NCBI Taxonomy" id="101127"/>
    <lineage>
        <taxon>Eukaryota</taxon>
        <taxon>Fungi</taxon>
        <taxon>Fungi incertae sedis</taxon>
        <taxon>Mucoromycota</taxon>
        <taxon>Mucoromycotina</taxon>
        <taxon>Mucoromycetes</taxon>
        <taxon>Mucorales</taxon>
        <taxon>Cunninghamellaceae</taxon>
        <taxon>Hesseltinella</taxon>
    </lineage>
</organism>
<keyword evidence="5" id="KW-1185">Reference proteome</keyword>
<evidence type="ECO:0000313" key="5">
    <source>
        <dbReference type="Proteomes" id="UP000242146"/>
    </source>
</evidence>
<evidence type="ECO:0000313" key="4">
    <source>
        <dbReference type="EMBL" id="ORX61683.1"/>
    </source>
</evidence>
<feature type="compositionally biased region" description="Polar residues" evidence="1">
    <location>
        <begin position="302"/>
        <end position="326"/>
    </location>
</feature>
<feature type="transmembrane region" description="Helical" evidence="2">
    <location>
        <begin position="85"/>
        <end position="108"/>
    </location>
</feature>
<evidence type="ECO:0000256" key="3">
    <source>
        <dbReference type="SAM" id="SignalP"/>
    </source>
</evidence>
<evidence type="ECO:0008006" key="6">
    <source>
        <dbReference type="Google" id="ProtNLM"/>
    </source>
</evidence>
<protein>
    <recommendedName>
        <fullName evidence="6">Membrane anchor Opy2 N-terminal domain-containing protein</fullName>
    </recommendedName>
</protein>
<dbReference type="OrthoDB" id="2287866at2759"/>
<dbReference type="STRING" id="101127.A0A1X2GUJ2"/>